<dbReference type="InterPro" id="IPR018110">
    <property type="entry name" value="Mandel_Rmase/mucon_lact_enz_CS"/>
</dbReference>
<comment type="cofactor">
    <cofactor evidence="1">
        <name>Mg(2+)</name>
        <dbReference type="ChEBI" id="CHEBI:18420"/>
    </cofactor>
</comment>
<protein>
    <recommendedName>
        <fullName evidence="4">Mandelate racemase/muconate lactonizing enzyme C-terminal domain-containing protein</fullName>
    </recommendedName>
</protein>
<organism evidence="5">
    <name type="scientific">marine metagenome</name>
    <dbReference type="NCBI Taxonomy" id="408172"/>
    <lineage>
        <taxon>unclassified sequences</taxon>
        <taxon>metagenomes</taxon>
        <taxon>ecological metagenomes</taxon>
    </lineage>
</organism>
<dbReference type="Pfam" id="PF02746">
    <property type="entry name" value="MR_MLE_N"/>
    <property type="match status" value="1"/>
</dbReference>
<dbReference type="GO" id="GO:0000287">
    <property type="term" value="F:magnesium ion binding"/>
    <property type="evidence" value="ECO:0007669"/>
    <property type="project" value="TreeGrafter"/>
</dbReference>
<dbReference type="InterPro" id="IPR046945">
    <property type="entry name" value="RHMD-like"/>
</dbReference>
<evidence type="ECO:0000313" key="5">
    <source>
        <dbReference type="EMBL" id="SVC47281.1"/>
    </source>
</evidence>
<keyword evidence="2" id="KW-0479">Metal-binding</keyword>
<dbReference type="InterPro" id="IPR013341">
    <property type="entry name" value="Mandelate_racemase_N_dom"/>
</dbReference>
<dbReference type="SUPFAM" id="SSF54826">
    <property type="entry name" value="Enolase N-terminal domain-like"/>
    <property type="match status" value="1"/>
</dbReference>
<reference evidence="5" key="1">
    <citation type="submission" date="2018-05" db="EMBL/GenBank/DDBJ databases">
        <authorList>
            <person name="Lanie J.A."/>
            <person name="Ng W.-L."/>
            <person name="Kazmierczak K.M."/>
            <person name="Andrzejewski T.M."/>
            <person name="Davidsen T.M."/>
            <person name="Wayne K.J."/>
            <person name="Tettelin H."/>
            <person name="Glass J.I."/>
            <person name="Rusch D."/>
            <person name="Podicherti R."/>
            <person name="Tsui H.-C.T."/>
            <person name="Winkler M.E."/>
        </authorList>
    </citation>
    <scope>NUCLEOTIDE SEQUENCE</scope>
</reference>
<proteinExistence type="predicted"/>
<dbReference type="PROSITE" id="PS00908">
    <property type="entry name" value="MR_MLE_1"/>
    <property type="match status" value="1"/>
</dbReference>
<dbReference type="GO" id="GO:0016052">
    <property type="term" value="P:carbohydrate catabolic process"/>
    <property type="evidence" value="ECO:0007669"/>
    <property type="project" value="TreeGrafter"/>
</dbReference>
<feature type="domain" description="Mandelate racemase/muconate lactonizing enzyme C-terminal" evidence="4">
    <location>
        <begin position="162"/>
        <end position="261"/>
    </location>
</feature>
<dbReference type="AlphaFoldDB" id="A0A382MJ49"/>
<evidence type="ECO:0000259" key="4">
    <source>
        <dbReference type="SMART" id="SM00922"/>
    </source>
</evidence>
<accession>A0A382MJ49</accession>
<dbReference type="PANTHER" id="PTHR13794">
    <property type="entry name" value="ENOLASE SUPERFAMILY, MANDELATE RACEMASE"/>
    <property type="match status" value="1"/>
</dbReference>
<dbReference type="PANTHER" id="PTHR13794:SF58">
    <property type="entry name" value="MITOCHONDRIAL ENOLASE SUPERFAMILY MEMBER 1"/>
    <property type="match status" value="1"/>
</dbReference>
<dbReference type="Gene3D" id="3.30.390.10">
    <property type="entry name" value="Enolase-like, N-terminal domain"/>
    <property type="match status" value="1"/>
</dbReference>
<dbReference type="SUPFAM" id="SSF51604">
    <property type="entry name" value="Enolase C-terminal domain-like"/>
    <property type="match status" value="1"/>
</dbReference>
<dbReference type="SMART" id="SM00922">
    <property type="entry name" value="MR_MLE"/>
    <property type="match status" value="1"/>
</dbReference>
<evidence type="ECO:0000256" key="3">
    <source>
        <dbReference type="ARBA" id="ARBA00022842"/>
    </source>
</evidence>
<dbReference type="InterPro" id="IPR029065">
    <property type="entry name" value="Enolase_C-like"/>
</dbReference>
<sequence>MKIKNIRAVQVDIPKSPPTSKPRRPNWNNTSARALPINKYPEFTTAHGQMPGANTNESIWVQVIAEDGTWGLGQTSFGEITASIVDYHFAPLLEGRECFALEFLNDLMWRSTQRFGAGGIATVAQSGIDLALWDLKGKLMQQPVYSLLGGPCREKSLCYVTSDDLDWSIELGFKHFKVSNPAHYDMGIEGLNLVEEKISAARETIGNNAELMYNPVMSFNVEFAVRMAERLRPYGLRWLEEPLIPTDLEGHIELRKAINWVPLATGEDHHGRWTFRQLVENRAVDVLQPDLKWCGGLTEALKIYA</sequence>
<dbReference type="GO" id="GO:0009063">
    <property type="term" value="P:amino acid catabolic process"/>
    <property type="evidence" value="ECO:0007669"/>
    <property type="project" value="InterPro"/>
</dbReference>
<dbReference type="InterPro" id="IPR029017">
    <property type="entry name" value="Enolase-like_N"/>
</dbReference>
<evidence type="ECO:0000256" key="1">
    <source>
        <dbReference type="ARBA" id="ARBA00001946"/>
    </source>
</evidence>
<dbReference type="InterPro" id="IPR036849">
    <property type="entry name" value="Enolase-like_C_sf"/>
</dbReference>
<dbReference type="EMBL" id="UINC01093119">
    <property type="protein sequence ID" value="SVC47281.1"/>
    <property type="molecule type" value="Genomic_DNA"/>
</dbReference>
<dbReference type="Pfam" id="PF13378">
    <property type="entry name" value="MR_MLE_C"/>
    <property type="match status" value="1"/>
</dbReference>
<evidence type="ECO:0000256" key="2">
    <source>
        <dbReference type="ARBA" id="ARBA00022723"/>
    </source>
</evidence>
<dbReference type="Gene3D" id="3.20.20.120">
    <property type="entry name" value="Enolase-like C-terminal domain"/>
    <property type="match status" value="1"/>
</dbReference>
<feature type="non-terminal residue" evidence="5">
    <location>
        <position position="305"/>
    </location>
</feature>
<dbReference type="GO" id="GO:0016836">
    <property type="term" value="F:hydro-lyase activity"/>
    <property type="evidence" value="ECO:0007669"/>
    <property type="project" value="TreeGrafter"/>
</dbReference>
<dbReference type="InterPro" id="IPR013342">
    <property type="entry name" value="Mandelate_racemase_C"/>
</dbReference>
<name>A0A382MJ49_9ZZZZ</name>
<gene>
    <name evidence="5" type="ORF">METZ01_LOCUS300135</name>
</gene>
<keyword evidence="3" id="KW-0460">Magnesium</keyword>
<dbReference type="CDD" id="cd03316">
    <property type="entry name" value="MR_like"/>
    <property type="match status" value="1"/>
</dbReference>